<accession>A0A8T4H953</accession>
<name>A0A8T4H953_9SPHI</name>
<organism evidence="1 2">
    <name type="scientific">Rhinopithecimicrobium faecis</name>
    <dbReference type="NCBI Taxonomy" id="2820698"/>
    <lineage>
        <taxon>Bacteria</taxon>
        <taxon>Pseudomonadati</taxon>
        <taxon>Bacteroidota</taxon>
        <taxon>Sphingobacteriia</taxon>
        <taxon>Sphingobacteriales</taxon>
        <taxon>Sphingobacteriaceae</taxon>
        <taxon>Rhinopithecimicrobium</taxon>
    </lineage>
</organism>
<proteinExistence type="predicted"/>
<reference evidence="1" key="1">
    <citation type="submission" date="2021-03" db="EMBL/GenBank/DDBJ databases">
        <authorList>
            <person name="Lu T."/>
            <person name="Wang Q."/>
            <person name="Han X."/>
        </authorList>
    </citation>
    <scope>NUCLEOTIDE SEQUENCE</scope>
    <source>
        <strain evidence="1">WQ 2009</strain>
    </source>
</reference>
<dbReference type="EMBL" id="JAGKSB010000008">
    <property type="protein sequence ID" value="MBP3943572.1"/>
    <property type="molecule type" value="Genomic_DNA"/>
</dbReference>
<protein>
    <submittedName>
        <fullName evidence="1">Uncharacterized protein</fullName>
    </submittedName>
</protein>
<dbReference type="Proteomes" id="UP000679691">
    <property type="component" value="Unassembled WGS sequence"/>
</dbReference>
<gene>
    <name evidence="1" type="ORF">J5U18_08360</name>
</gene>
<evidence type="ECO:0000313" key="1">
    <source>
        <dbReference type="EMBL" id="MBP3943572.1"/>
    </source>
</evidence>
<evidence type="ECO:0000313" key="2">
    <source>
        <dbReference type="Proteomes" id="UP000679691"/>
    </source>
</evidence>
<comment type="caution">
    <text evidence="1">The sequence shown here is derived from an EMBL/GenBank/DDBJ whole genome shotgun (WGS) entry which is preliminary data.</text>
</comment>
<dbReference type="AlphaFoldDB" id="A0A8T4H953"/>
<keyword evidence="2" id="KW-1185">Reference proteome</keyword>
<dbReference type="RefSeq" id="WP_353547069.1">
    <property type="nucleotide sequence ID" value="NZ_JAGKSB010000008.1"/>
</dbReference>
<sequence>MRKKLYVKPCIILATIQHEESIATGSTRLTIYKSNETELFFEKDEELLFHTYFGTGREAFQDITF</sequence>